<keyword evidence="1" id="KW-0732">Signal</keyword>
<feature type="signal peptide" evidence="1">
    <location>
        <begin position="1"/>
        <end position="18"/>
    </location>
</feature>
<evidence type="ECO:0000256" key="1">
    <source>
        <dbReference type="SAM" id="SignalP"/>
    </source>
</evidence>
<sequence length="107" mass="11994">MNKALICASLLGSVLFFAQEENSLKSKNIDEVVISGIYYQRYKQNEVSGSLRLLPPNIELPQNVQSKSSHILADQTTLNMSESIVRNVSGTRRIGHRDNVYSNVILE</sequence>
<keyword evidence="3" id="KW-1185">Reference proteome</keyword>
<organism evidence="2 3">
    <name type="scientific">Elizabethkingia occulta</name>
    <dbReference type="NCBI Taxonomy" id="1867263"/>
    <lineage>
        <taxon>Bacteria</taxon>
        <taxon>Pseudomonadati</taxon>
        <taxon>Bacteroidota</taxon>
        <taxon>Flavobacteriia</taxon>
        <taxon>Flavobacteriales</taxon>
        <taxon>Weeksellaceae</taxon>
        <taxon>Elizabethkingia</taxon>
    </lineage>
</organism>
<dbReference type="EMBL" id="MAHX01000016">
    <property type="protein sequence ID" value="OPC63412.1"/>
    <property type="molecule type" value="Genomic_DNA"/>
</dbReference>
<accession>A0A1T3MFK9</accession>
<name>A0A1T3MFK9_9FLAO</name>
<dbReference type="Proteomes" id="UP000190813">
    <property type="component" value="Unassembled WGS sequence"/>
</dbReference>
<dbReference type="AlphaFoldDB" id="A0A1T3MFK9"/>
<dbReference type="RefSeq" id="WP_245803800.1">
    <property type="nucleotide sequence ID" value="NZ_CBCSBR010000009.1"/>
</dbReference>
<gene>
    <name evidence="2" type="ORF">BAZ10_04830</name>
</gene>
<reference evidence="2 3" key="1">
    <citation type="submission" date="2016-06" db="EMBL/GenBank/DDBJ databases">
        <title>Revisiting the taxonomy of the Elizabethkingia Genus based on Whole-Genome Sequencing, Optical Mapping, and MALDI-TOF.</title>
        <authorList>
            <person name="Nicholson A.C."/>
        </authorList>
    </citation>
    <scope>NUCLEOTIDE SEQUENCE [LARGE SCALE GENOMIC DNA]</scope>
    <source>
        <strain evidence="2 3">G4070</strain>
    </source>
</reference>
<comment type="caution">
    <text evidence="2">The sequence shown here is derived from an EMBL/GenBank/DDBJ whole genome shotgun (WGS) entry which is preliminary data.</text>
</comment>
<evidence type="ECO:0000313" key="2">
    <source>
        <dbReference type="EMBL" id="OPC63412.1"/>
    </source>
</evidence>
<evidence type="ECO:0000313" key="3">
    <source>
        <dbReference type="Proteomes" id="UP000190813"/>
    </source>
</evidence>
<feature type="chain" id="PRO_5012029589" description="TonB-dependent receptor" evidence="1">
    <location>
        <begin position="19"/>
        <end position="107"/>
    </location>
</feature>
<proteinExistence type="predicted"/>
<protein>
    <recommendedName>
        <fullName evidence="4">TonB-dependent receptor</fullName>
    </recommendedName>
</protein>
<evidence type="ECO:0008006" key="4">
    <source>
        <dbReference type="Google" id="ProtNLM"/>
    </source>
</evidence>